<dbReference type="Proteomes" id="UP000008837">
    <property type="component" value="Unassembled WGS sequence"/>
</dbReference>
<protein>
    <recommendedName>
        <fullName evidence="2">Cwf19-like C-terminal domain-containing protein</fullName>
    </recommendedName>
</protein>
<dbReference type="InterPro" id="IPR006768">
    <property type="entry name" value="Cwf19-like_C_dom-1"/>
</dbReference>
<evidence type="ECO:0000313" key="3">
    <source>
        <dbReference type="EMBL" id="EDP43330.1"/>
    </source>
</evidence>
<gene>
    <name evidence="3" type="ORF">MGL_2340</name>
</gene>
<dbReference type="RefSeq" id="XP_001730544.1">
    <property type="nucleotide sequence ID" value="XM_001730492.1"/>
</dbReference>
<name>A8Q394_MALGO</name>
<organism evidence="3 4">
    <name type="scientific">Malassezia globosa (strain ATCC MYA-4612 / CBS 7966)</name>
    <name type="common">Dandruff-associated fungus</name>
    <dbReference type="NCBI Taxonomy" id="425265"/>
    <lineage>
        <taxon>Eukaryota</taxon>
        <taxon>Fungi</taxon>
        <taxon>Dikarya</taxon>
        <taxon>Basidiomycota</taxon>
        <taxon>Ustilaginomycotina</taxon>
        <taxon>Malasseziomycetes</taxon>
        <taxon>Malasseziales</taxon>
        <taxon>Malasseziaceae</taxon>
        <taxon>Malassezia</taxon>
    </lineage>
</organism>
<reference evidence="3 4" key="1">
    <citation type="journal article" date="2007" name="Proc. Natl. Acad. Sci. U.S.A.">
        <title>Dandruff-associated Malassezia genomes reveal convergent and divergent virulence traits shared with plant and human fungal pathogens.</title>
        <authorList>
            <person name="Xu J."/>
            <person name="Saunders C.W."/>
            <person name="Hu P."/>
            <person name="Grant R.A."/>
            <person name="Boekhout T."/>
            <person name="Kuramae E.E."/>
            <person name="Kronstad J.W."/>
            <person name="Deangelis Y.M."/>
            <person name="Reeder N.L."/>
            <person name="Johnstone K.R."/>
            <person name="Leland M."/>
            <person name="Fieno A.M."/>
            <person name="Begley W.M."/>
            <person name="Sun Y."/>
            <person name="Lacey M.P."/>
            <person name="Chaudhary T."/>
            <person name="Keough T."/>
            <person name="Chu L."/>
            <person name="Sears R."/>
            <person name="Yuan B."/>
            <person name="Dawson T.L.Jr."/>
        </authorList>
    </citation>
    <scope>NUCLEOTIDE SEQUENCE [LARGE SCALE GENOMIC DNA]</scope>
    <source>
        <strain evidence="4">ATCC MYA-4612 / CBS 7966</strain>
    </source>
</reference>
<evidence type="ECO:0000313" key="4">
    <source>
        <dbReference type="Proteomes" id="UP000008837"/>
    </source>
</evidence>
<dbReference type="Pfam" id="PF04677">
    <property type="entry name" value="CwfJ_C_1"/>
    <property type="match status" value="1"/>
</dbReference>
<dbReference type="OrthoDB" id="444325at2759"/>
<dbReference type="SUPFAM" id="SSF54197">
    <property type="entry name" value="HIT-like"/>
    <property type="match status" value="1"/>
</dbReference>
<dbReference type="Gene3D" id="3.30.428.10">
    <property type="entry name" value="HIT-like"/>
    <property type="match status" value="1"/>
</dbReference>
<dbReference type="KEGG" id="mgl:MGL_2340"/>
<dbReference type="InterPro" id="IPR040194">
    <property type="entry name" value="Cwf19-like"/>
</dbReference>
<keyword evidence="4" id="KW-1185">Reference proteome</keyword>
<comment type="caution">
    <text evidence="3">The sequence shown here is derived from an EMBL/GenBank/DDBJ whole genome shotgun (WGS) entry which is preliminary data.</text>
</comment>
<dbReference type="EMBL" id="AAYY01000008">
    <property type="protein sequence ID" value="EDP43330.1"/>
    <property type="molecule type" value="Genomic_DNA"/>
</dbReference>
<dbReference type="VEuPathDB" id="FungiDB:MGL_2340"/>
<dbReference type="OMA" id="GHYIRAC"/>
<feature type="region of interest" description="Disordered" evidence="1">
    <location>
        <begin position="370"/>
        <end position="402"/>
    </location>
</feature>
<accession>A8Q394</accession>
<sequence length="588" mass="65029">MSEQEKVLLLGPPNGRVRAMVEKTQAIEARHGPFSLALIVGNVFADAEHLTEDETAFLHGSLTKNVKSYLNARGASRRGPVEVASNLFYMGSAGIATIKGLRVAFCGGVWTKPSLSTNAPERADVCAWREPTGTTDDMPFEWSTWDTLETRAASEEALRHLLRHPAVALGEARAPELPRDPESLKQVRAWQYAQAAFEFQQEQDAPALRRRAPIDFLLTNAWPLGIEAFSCLPPQQQENTNNATAVEQGLAPLARLAEACRPRYHIACARDAEPDGLYWEREPYENWPFAKVPEPRSRRVTRFVSLAAAANPRKCRWFLALQVVPSGALYQDPGRPFPRSELDDAVPPTTTPMPLWQMVENLSARAATRLGAASDVPHNGDTPRKKRTRTEARSSVHKRRAGATLQPVEPDTCWFCLSNPAVEKHLIVSIGAECYIALPKGQLPVSSSDETLVPGGGHVLIVPIVHTPSLYARETSNADLRREVSAWKHALRACYDAYEAVPVCWEVVRRASRVAHAHVQVLPIPKAREAECVQYVREAAERDGLTWESDAVARAWADVDNVCTRDTCDFLGHVGAFRLARMCALARG</sequence>
<dbReference type="InterPro" id="IPR036265">
    <property type="entry name" value="HIT-like_sf"/>
</dbReference>
<feature type="domain" description="Cwf19-like C-terminal" evidence="2">
    <location>
        <begin position="409"/>
        <end position="531"/>
    </location>
</feature>
<dbReference type="AlphaFoldDB" id="A8Q394"/>
<dbReference type="STRING" id="425265.A8Q394"/>
<evidence type="ECO:0000259" key="2">
    <source>
        <dbReference type="Pfam" id="PF04677"/>
    </source>
</evidence>
<dbReference type="GO" id="GO:0071014">
    <property type="term" value="C:post-mRNA release spliceosomal complex"/>
    <property type="evidence" value="ECO:0007669"/>
    <property type="project" value="TreeGrafter"/>
</dbReference>
<dbReference type="PANTHER" id="PTHR12072">
    <property type="entry name" value="CWF19, CELL CYCLE CONTROL PROTEIN"/>
    <property type="match status" value="1"/>
</dbReference>
<dbReference type="FunCoup" id="A8Q394">
    <property type="interactions" value="816"/>
</dbReference>
<dbReference type="InParanoid" id="A8Q394"/>
<dbReference type="GeneID" id="5854851"/>
<evidence type="ECO:0000256" key="1">
    <source>
        <dbReference type="SAM" id="MobiDB-lite"/>
    </source>
</evidence>
<dbReference type="GO" id="GO:0000398">
    <property type="term" value="P:mRNA splicing, via spliceosome"/>
    <property type="evidence" value="ECO:0007669"/>
    <property type="project" value="TreeGrafter"/>
</dbReference>
<proteinExistence type="predicted"/>
<dbReference type="PANTHER" id="PTHR12072:SF4">
    <property type="entry name" value="CWF19-LIKE PROTEIN 1"/>
    <property type="match status" value="1"/>
</dbReference>
<dbReference type="GO" id="GO:0061632">
    <property type="term" value="F:RNA lariat debranching enzyme activator activity"/>
    <property type="evidence" value="ECO:0007669"/>
    <property type="project" value="TreeGrafter"/>
</dbReference>